<reference evidence="1 2" key="1">
    <citation type="journal article" date="2022" name="Hortic Res">
        <title>A haplotype resolved chromosomal level avocado genome allows analysis of novel avocado genes.</title>
        <authorList>
            <person name="Nath O."/>
            <person name="Fletcher S.J."/>
            <person name="Hayward A."/>
            <person name="Shaw L.M."/>
            <person name="Masouleh A.K."/>
            <person name="Furtado A."/>
            <person name="Henry R.J."/>
            <person name="Mitter N."/>
        </authorList>
    </citation>
    <scope>NUCLEOTIDE SEQUENCE [LARGE SCALE GENOMIC DNA]</scope>
    <source>
        <strain evidence="2">cv. Hass</strain>
    </source>
</reference>
<keyword evidence="2" id="KW-1185">Reference proteome</keyword>
<proteinExistence type="predicted"/>
<protein>
    <submittedName>
        <fullName evidence="1">Uncharacterized protein</fullName>
    </submittedName>
</protein>
<comment type="caution">
    <text evidence="1">The sequence shown here is derived from an EMBL/GenBank/DDBJ whole genome shotgun (WGS) entry which is preliminary data.</text>
</comment>
<dbReference type="Proteomes" id="UP001234297">
    <property type="component" value="Chromosome 1"/>
</dbReference>
<gene>
    <name evidence="1" type="ORF">MRB53_003989</name>
</gene>
<organism evidence="1 2">
    <name type="scientific">Persea americana</name>
    <name type="common">Avocado</name>
    <dbReference type="NCBI Taxonomy" id="3435"/>
    <lineage>
        <taxon>Eukaryota</taxon>
        <taxon>Viridiplantae</taxon>
        <taxon>Streptophyta</taxon>
        <taxon>Embryophyta</taxon>
        <taxon>Tracheophyta</taxon>
        <taxon>Spermatophyta</taxon>
        <taxon>Magnoliopsida</taxon>
        <taxon>Magnoliidae</taxon>
        <taxon>Laurales</taxon>
        <taxon>Lauraceae</taxon>
        <taxon>Persea</taxon>
    </lineage>
</organism>
<name>A0ACC2MYW9_PERAE</name>
<sequence length="99" mass="11052">MDSEAVHQIEKEGHADQLFEESPPGRGPGNLEGAKQLFVDSKISLISRRESRETELLPLGNSMEMMAGILFPLSRSYAYFEFLIPTVPLCWSLVPAVMI</sequence>
<accession>A0ACC2MYW9</accession>
<evidence type="ECO:0000313" key="2">
    <source>
        <dbReference type="Proteomes" id="UP001234297"/>
    </source>
</evidence>
<dbReference type="EMBL" id="CM056809">
    <property type="protein sequence ID" value="KAJ8650966.1"/>
    <property type="molecule type" value="Genomic_DNA"/>
</dbReference>
<evidence type="ECO:0000313" key="1">
    <source>
        <dbReference type="EMBL" id="KAJ8650966.1"/>
    </source>
</evidence>